<keyword evidence="7" id="KW-1185">Reference proteome</keyword>
<dbReference type="PROSITE" id="PS50126">
    <property type="entry name" value="S1"/>
    <property type="match status" value="1"/>
</dbReference>
<feature type="domain" description="S1 motif" evidence="5">
    <location>
        <begin position="23"/>
        <end position="99"/>
    </location>
</feature>
<evidence type="ECO:0000256" key="2">
    <source>
        <dbReference type="ARBA" id="ARBA00023136"/>
    </source>
</evidence>
<accession>A0A1I5RYI0</accession>
<keyword evidence="4" id="KW-0732">Signal</keyword>
<dbReference type="Gene3D" id="2.40.170.20">
    <property type="entry name" value="TonB-dependent receptor, beta-barrel domain"/>
    <property type="match status" value="1"/>
</dbReference>
<dbReference type="AlphaFoldDB" id="A0A1I5RYI0"/>
<evidence type="ECO:0000256" key="4">
    <source>
        <dbReference type="SAM" id="SignalP"/>
    </source>
</evidence>
<evidence type="ECO:0000313" key="7">
    <source>
        <dbReference type="Proteomes" id="UP000199031"/>
    </source>
</evidence>
<dbReference type="InterPro" id="IPR008969">
    <property type="entry name" value="CarboxyPept-like_regulatory"/>
</dbReference>
<dbReference type="InterPro" id="IPR037066">
    <property type="entry name" value="Plug_dom_sf"/>
</dbReference>
<dbReference type="STRING" id="1465490.SAMN05444277_101487"/>
<dbReference type="PANTHER" id="PTHR40980">
    <property type="entry name" value="PLUG DOMAIN-CONTAINING PROTEIN"/>
    <property type="match status" value="1"/>
</dbReference>
<keyword evidence="6" id="KW-0675">Receptor</keyword>
<dbReference type="RefSeq" id="WP_177191787.1">
    <property type="nucleotide sequence ID" value="NZ_FOXQ01000001.1"/>
</dbReference>
<evidence type="ECO:0000259" key="5">
    <source>
        <dbReference type="PROSITE" id="PS50126"/>
    </source>
</evidence>
<keyword evidence="3" id="KW-0998">Cell outer membrane</keyword>
<dbReference type="Proteomes" id="UP000199031">
    <property type="component" value="Unassembled WGS sequence"/>
</dbReference>
<dbReference type="Pfam" id="PF14905">
    <property type="entry name" value="OMP_b-brl_3"/>
    <property type="match status" value="1"/>
</dbReference>
<gene>
    <name evidence="6" type="ORF">SAMN05444277_101487</name>
</gene>
<dbReference type="InterPro" id="IPR036942">
    <property type="entry name" value="Beta-barrel_TonB_sf"/>
</dbReference>
<keyword evidence="2" id="KW-0472">Membrane</keyword>
<dbReference type="InterPro" id="IPR003029">
    <property type="entry name" value="S1_domain"/>
</dbReference>
<comment type="subcellular location">
    <subcellularLocation>
        <location evidence="1">Cell outer membrane</location>
    </subcellularLocation>
</comment>
<dbReference type="InterPro" id="IPR041700">
    <property type="entry name" value="OMP_b-brl_3"/>
</dbReference>
<feature type="signal peptide" evidence="4">
    <location>
        <begin position="1"/>
        <end position="19"/>
    </location>
</feature>
<reference evidence="6 7" key="1">
    <citation type="submission" date="2016-10" db="EMBL/GenBank/DDBJ databases">
        <authorList>
            <person name="de Groot N.N."/>
        </authorList>
    </citation>
    <scope>NUCLEOTIDE SEQUENCE [LARGE SCALE GENOMIC DNA]</scope>
    <source>
        <strain evidence="6 7">DSM 28286</strain>
    </source>
</reference>
<feature type="chain" id="PRO_5011567380" evidence="4">
    <location>
        <begin position="20"/>
        <end position="842"/>
    </location>
</feature>
<evidence type="ECO:0000256" key="3">
    <source>
        <dbReference type="ARBA" id="ARBA00023237"/>
    </source>
</evidence>
<organism evidence="6 7">
    <name type="scientific">Parafilimonas terrae</name>
    <dbReference type="NCBI Taxonomy" id="1465490"/>
    <lineage>
        <taxon>Bacteria</taxon>
        <taxon>Pseudomonadati</taxon>
        <taxon>Bacteroidota</taxon>
        <taxon>Chitinophagia</taxon>
        <taxon>Chitinophagales</taxon>
        <taxon>Chitinophagaceae</taxon>
        <taxon>Parafilimonas</taxon>
    </lineage>
</organism>
<evidence type="ECO:0000256" key="1">
    <source>
        <dbReference type="ARBA" id="ARBA00004442"/>
    </source>
</evidence>
<dbReference type="SUPFAM" id="SSF56935">
    <property type="entry name" value="Porins"/>
    <property type="match status" value="1"/>
</dbReference>
<name>A0A1I5RYI0_9BACT</name>
<dbReference type="GO" id="GO:0003676">
    <property type="term" value="F:nucleic acid binding"/>
    <property type="evidence" value="ECO:0007669"/>
    <property type="project" value="InterPro"/>
</dbReference>
<dbReference type="GO" id="GO:0009279">
    <property type="term" value="C:cell outer membrane"/>
    <property type="evidence" value="ECO:0007669"/>
    <property type="project" value="UniProtKB-SubCell"/>
</dbReference>
<dbReference type="SUPFAM" id="SSF49464">
    <property type="entry name" value="Carboxypeptidase regulatory domain-like"/>
    <property type="match status" value="1"/>
</dbReference>
<protein>
    <submittedName>
        <fullName evidence="6">Outer membrane receptor proteins, mostly Fe transport</fullName>
    </submittedName>
</protein>
<evidence type="ECO:0000313" key="6">
    <source>
        <dbReference type="EMBL" id="SFP63569.1"/>
    </source>
</evidence>
<proteinExistence type="predicted"/>
<sequence>MKPFLLSLQFILISSFLLAQNTGITLTGIVVDSVTQKALPGSTVTISFKGQSGTVSRSDISNLDGKFIVENIPSKNEVTLQVTSIGYAAIAKKINLTSYVKNGNAINIGPLNLSVQTNTLQSVVVSTQAVPAMKFGIDSKIFNVEKNIAAQGGTGVDVMKNIPSVSVDAEGNVQLRNSTPQIFIDGRPTILTLDQIAADDIARVELITNPSAKYDASSSGGIINIILKKNKTIGLNGIASVGGGTPNVLNGNLNLNYRAKKFNFFASGNYNRSEGASKEKTYRENKEKGIITDYFNQSTDNNRLRQFHSVRFGADYFLDDKTTLSFMQGFHNGKFASDQKQNQEFFDADKVLDHTGVRLSTSDGNFKRSSSRLSFERKFDSPDNKLSADITYNTGGRDNSDYIVNNFYNPDGSAYAPVTRVRNSGLTDEYQVIGQIDYSHKINDNKRIEFGVRSFYNHNKSNFATYSIDQAENETKLPLSNNVKYTEKVNAGYFNYANGWKSFVYQVGLRVELSELDGSMIDSNLNFGYKFPDGFKDLNYALFPSFFLTKHISESEDIQFNYSKRIRRPRFWEVNPFIDIDDPLNISQGNPALKPEYTNSFELNYYKRFAENSGSFLGVIYFKNNVGDVTEYSDTIPQSLYEELNNAAVSPNAILSTFINAGYEDRWGAELTLQKNITKALDLTLNTNLQYTVTKASVGDLNLDNHGFNYNAKLIGNYKIVTESSKLFNNLGFQLITNYEGPRVIPQGRNKAEFSTDLAVRKEFFKKKAGALSLSVNDLFNTRKFGTIYDTDDFYQDGYRRWSVRTIRLTFSYRFGDADIFRKKDNNNNNNSDFEGGPGEDS</sequence>
<dbReference type="Gene3D" id="2.60.40.1120">
    <property type="entry name" value="Carboxypeptidase-like, regulatory domain"/>
    <property type="match status" value="1"/>
</dbReference>
<dbReference type="PANTHER" id="PTHR40980:SF4">
    <property type="entry name" value="TONB-DEPENDENT RECEPTOR-LIKE BETA-BARREL DOMAIN-CONTAINING PROTEIN"/>
    <property type="match status" value="1"/>
</dbReference>
<dbReference type="Gene3D" id="2.170.130.10">
    <property type="entry name" value="TonB-dependent receptor, plug domain"/>
    <property type="match status" value="1"/>
</dbReference>
<dbReference type="EMBL" id="FOXQ01000001">
    <property type="protein sequence ID" value="SFP63569.1"/>
    <property type="molecule type" value="Genomic_DNA"/>
</dbReference>